<dbReference type="Proteomes" id="UP000694426">
    <property type="component" value="Unplaced"/>
</dbReference>
<reference evidence="1" key="2">
    <citation type="submission" date="2025-09" db="UniProtKB">
        <authorList>
            <consortium name="Ensembl"/>
        </authorList>
    </citation>
    <scope>IDENTIFICATION</scope>
</reference>
<evidence type="ECO:0000313" key="1">
    <source>
        <dbReference type="Ensembl" id="ENSABRP00000011009.1"/>
    </source>
</evidence>
<dbReference type="Ensembl" id="ENSABRT00000015771.1">
    <property type="protein sequence ID" value="ENSABRP00000011009.1"/>
    <property type="gene ID" value="ENSABRG00000009900.1"/>
</dbReference>
<sequence>MKISILVQYREANYILPVTDCQGSILVFCSLSLFLCKLRRNRGGYISHMCSPAAMIPIPDSFICPTWHMDLSPMIYFLLERMGCQKEDRCFLSGSMLGRKQISKKLQHFTMVLFFSIL</sequence>
<accession>A0A8B9BZ38</accession>
<protein>
    <submittedName>
        <fullName evidence="1">Uncharacterized protein</fullName>
    </submittedName>
</protein>
<keyword evidence="2" id="KW-1185">Reference proteome</keyword>
<evidence type="ECO:0000313" key="2">
    <source>
        <dbReference type="Proteomes" id="UP000694426"/>
    </source>
</evidence>
<proteinExistence type="predicted"/>
<dbReference type="AlphaFoldDB" id="A0A8B9BZ38"/>
<organism evidence="1 2">
    <name type="scientific">Anser brachyrhynchus</name>
    <name type="common">Pink-footed goose</name>
    <dbReference type="NCBI Taxonomy" id="132585"/>
    <lineage>
        <taxon>Eukaryota</taxon>
        <taxon>Metazoa</taxon>
        <taxon>Chordata</taxon>
        <taxon>Craniata</taxon>
        <taxon>Vertebrata</taxon>
        <taxon>Euteleostomi</taxon>
        <taxon>Archelosauria</taxon>
        <taxon>Archosauria</taxon>
        <taxon>Dinosauria</taxon>
        <taxon>Saurischia</taxon>
        <taxon>Theropoda</taxon>
        <taxon>Coelurosauria</taxon>
        <taxon>Aves</taxon>
        <taxon>Neognathae</taxon>
        <taxon>Galloanserae</taxon>
        <taxon>Anseriformes</taxon>
        <taxon>Anatidae</taxon>
        <taxon>Anserinae</taxon>
        <taxon>Anser</taxon>
    </lineage>
</organism>
<name>A0A8B9BZ38_9AVES</name>
<reference evidence="1" key="1">
    <citation type="submission" date="2025-08" db="UniProtKB">
        <authorList>
            <consortium name="Ensembl"/>
        </authorList>
    </citation>
    <scope>IDENTIFICATION</scope>
</reference>